<feature type="compositionally biased region" description="Polar residues" evidence="9">
    <location>
        <begin position="137"/>
        <end position="147"/>
    </location>
</feature>
<dbReference type="GO" id="GO:0005634">
    <property type="term" value="C:nucleus"/>
    <property type="evidence" value="ECO:0007669"/>
    <property type="project" value="TreeGrafter"/>
</dbReference>
<dbReference type="InterPro" id="IPR036855">
    <property type="entry name" value="Znf_CCCH_sf"/>
</dbReference>
<evidence type="ECO:0000313" key="12">
    <source>
        <dbReference type="EMBL" id="KAI1707527.1"/>
    </source>
</evidence>
<dbReference type="Proteomes" id="UP001201812">
    <property type="component" value="Unassembled WGS sequence"/>
</dbReference>
<dbReference type="InterPro" id="IPR045137">
    <property type="entry name" value="RBM26/27"/>
</dbReference>
<reference evidence="12" key="1">
    <citation type="submission" date="2022-01" db="EMBL/GenBank/DDBJ databases">
        <title>Genome Sequence Resource for Two Populations of Ditylenchus destructor, the Migratory Endoparasitic Phytonematode.</title>
        <authorList>
            <person name="Zhang H."/>
            <person name="Lin R."/>
            <person name="Xie B."/>
        </authorList>
    </citation>
    <scope>NUCLEOTIDE SEQUENCE</scope>
    <source>
        <strain evidence="12">BazhouSP</strain>
    </source>
</reference>
<dbReference type="SUPFAM" id="SSF54928">
    <property type="entry name" value="RNA-binding domain, RBD"/>
    <property type="match status" value="1"/>
</dbReference>
<evidence type="ECO:0000259" key="11">
    <source>
        <dbReference type="PROSITE" id="PS50103"/>
    </source>
</evidence>
<comment type="caution">
    <text evidence="12">The sequence shown here is derived from an EMBL/GenBank/DDBJ whole genome shotgun (WGS) entry which is preliminary data.</text>
</comment>
<dbReference type="Pfam" id="PF00076">
    <property type="entry name" value="RRM_1"/>
    <property type="match status" value="1"/>
</dbReference>
<evidence type="ECO:0000256" key="6">
    <source>
        <dbReference type="PROSITE-ProRule" id="PRU00176"/>
    </source>
</evidence>
<dbReference type="PROSITE" id="PS50102">
    <property type="entry name" value="RRM"/>
    <property type="match status" value="1"/>
</dbReference>
<evidence type="ECO:0000259" key="10">
    <source>
        <dbReference type="PROSITE" id="PS50102"/>
    </source>
</evidence>
<dbReference type="Pfam" id="PF00642">
    <property type="entry name" value="zf-CCCH"/>
    <property type="match status" value="1"/>
</dbReference>
<dbReference type="InterPro" id="IPR000504">
    <property type="entry name" value="RRM_dom"/>
</dbReference>
<organism evidence="12 13">
    <name type="scientific">Ditylenchus destructor</name>
    <dbReference type="NCBI Taxonomy" id="166010"/>
    <lineage>
        <taxon>Eukaryota</taxon>
        <taxon>Metazoa</taxon>
        <taxon>Ecdysozoa</taxon>
        <taxon>Nematoda</taxon>
        <taxon>Chromadorea</taxon>
        <taxon>Rhabditida</taxon>
        <taxon>Tylenchina</taxon>
        <taxon>Tylenchomorpha</taxon>
        <taxon>Sphaerularioidea</taxon>
        <taxon>Anguinidae</taxon>
        <taxon>Anguininae</taxon>
        <taxon>Ditylenchus</taxon>
    </lineage>
</organism>
<dbReference type="AlphaFoldDB" id="A0AAD4QXD4"/>
<evidence type="ECO:0000256" key="3">
    <source>
        <dbReference type="ARBA" id="ARBA00022833"/>
    </source>
</evidence>
<feature type="coiled-coil region" evidence="8">
    <location>
        <begin position="474"/>
        <end position="527"/>
    </location>
</feature>
<dbReference type="GO" id="GO:0008270">
    <property type="term" value="F:zinc ion binding"/>
    <property type="evidence" value="ECO:0007669"/>
    <property type="project" value="UniProtKB-KW"/>
</dbReference>
<feature type="region of interest" description="Disordered" evidence="9">
    <location>
        <begin position="98"/>
        <end position="166"/>
    </location>
</feature>
<evidence type="ECO:0000256" key="5">
    <source>
        <dbReference type="ARBA" id="ARBA00043866"/>
    </source>
</evidence>
<evidence type="ECO:0000256" key="4">
    <source>
        <dbReference type="ARBA" id="ARBA00022884"/>
    </source>
</evidence>
<comment type="function">
    <text evidence="5">May be involved in the turnover of nuclear polyadenylated (pA+) RNA.</text>
</comment>
<keyword evidence="3 7" id="KW-0862">Zinc</keyword>
<keyword evidence="1 7" id="KW-0479">Metal-binding</keyword>
<evidence type="ECO:0000256" key="8">
    <source>
        <dbReference type="SAM" id="Coils"/>
    </source>
</evidence>
<feature type="compositionally biased region" description="Basic residues" evidence="9">
    <location>
        <begin position="178"/>
        <end position="187"/>
    </location>
</feature>
<accession>A0AAD4QXD4</accession>
<protein>
    <submittedName>
        <fullName evidence="12">PWI domain-containing protein</fullName>
    </submittedName>
</protein>
<dbReference type="Gene3D" id="1.20.1390.10">
    <property type="entry name" value="PWI domain"/>
    <property type="match status" value="1"/>
</dbReference>
<name>A0AAD4QXD4_9BILA</name>
<evidence type="ECO:0000256" key="9">
    <source>
        <dbReference type="SAM" id="MobiDB-lite"/>
    </source>
</evidence>
<evidence type="ECO:0000256" key="1">
    <source>
        <dbReference type="ARBA" id="ARBA00022723"/>
    </source>
</evidence>
<feature type="zinc finger region" description="C3H1-type" evidence="7">
    <location>
        <begin position="231"/>
        <end position="259"/>
    </location>
</feature>
<feature type="domain" description="C3H1-type" evidence="11">
    <location>
        <begin position="231"/>
        <end position="259"/>
    </location>
</feature>
<feature type="domain" description="RRM" evidence="10">
    <location>
        <begin position="319"/>
        <end position="393"/>
    </location>
</feature>
<dbReference type="PROSITE" id="PS50103">
    <property type="entry name" value="ZF_C3H1"/>
    <property type="match status" value="1"/>
</dbReference>
<keyword evidence="13" id="KW-1185">Reference proteome</keyword>
<dbReference type="InterPro" id="IPR012677">
    <property type="entry name" value="Nucleotide-bd_a/b_plait_sf"/>
</dbReference>
<keyword evidence="2 7" id="KW-0863">Zinc-finger</keyword>
<dbReference type="SMART" id="SM00356">
    <property type="entry name" value="ZnF_C3H1"/>
    <property type="match status" value="1"/>
</dbReference>
<dbReference type="GO" id="GO:0003723">
    <property type="term" value="F:RNA binding"/>
    <property type="evidence" value="ECO:0007669"/>
    <property type="project" value="UniProtKB-UniRule"/>
</dbReference>
<proteinExistence type="predicted"/>
<keyword evidence="8" id="KW-0175">Coiled coil</keyword>
<dbReference type="PANTHER" id="PTHR14398">
    <property type="entry name" value="RNA RECOGNITION RRM/RNP DOMAIN"/>
    <property type="match status" value="1"/>
</dbReference>
<evidence type="ECO:0000256" key="7">
    <source>
        <dbReference type="PROSITE-ProRule" id="PRU00723"/>
    </source>
</evidence>
<sequence length="529" mass="60042">MLIENEGALLAWIIRKIPKSCDAEPNPFAKYVLALLRKNPNEDECEQTCLNQLEVFLQSETQSFVKELFDAVRTKTYLNVPIDFNDDVTASTDINKHAETGTPQRAASPEVSPKEKSVEVESTQNPVLAESNEADTSESSATETISKSVRPRIMAPKVEDGEKEQVIVSSPIRRQLQRLKVRQGSKRRMTDENSDEEKSRYLVQVKHSRSRSRSPIREVRVRYDRRDRISASSQPPCHDYEVLGYCIRGNNCPFKHSIQPINVPPPQIFPTISMSDEGYNPEVPGLTNTSTLRQITNRQSMFPGSAPLMGAKPKGRLTNSILVRKIPPTHSNIQSINEFFQQFGDIKNIQVCFEGAPDTALVTYEQPSSATRAFQSKKAIFDNRFVYVMYYTPSEQQEQVPRMGFAHHEQEAQSVKPKTFPVRPVTDYAKSYVPSVTRPTTKPGVPQLKKAAAKLQHNSQELLKLKTDLYLKLNEQLQLVLQDAKSTKDENKKREVLQRVNGLEQQLQEIRNDLFKLKNEVQKGSQTVV</sequence>
<dbReference type="InterPro" id="IPR000571">
    <property type="entry name" value="Znf_CCCH"/>
</dbReference>
<dbReference type="SMART" id="SM00360">
    <property type="entry name" value="RRM"/>
    <property type="match status" value="1"/>
</dbReference>
<dbReference type="SUPFAM" id="SSF90229">
    <property type="entry name" value="CCCH zinc finger"/>
    <property type="match status" value="1"/>
</dbReference>
<evidence type="ECO:0000256" key="2">
    <source>
        <dbReference type="ARBA" id="ARBA00022771"/>
    </source>
</evidence>
<dbReference type="InterPro" id="IPR035979">
    <property type="entry name" value="RBD_domain_sf"/>
</dbReference>
<feature type="compositionally biased region" description="Basic and acidic residues" evidence="9">
    <location>
        <begin position="188"/>
        <end position="200"/>
    </location>
</feature>
<dbReference type="PANTHER" id="PTHR14398:SF0">
    <property type="entry name" value="ZINC FINGER PROTEIN SWM"/>
    <property type="match status" value="1"/>
</dbReference>
<feature type="region of interest" description="Disordered" evidence="9">
    <location>
        <begin position="178"/>
        <end position="218"/>
    </location>
</feature>
<dbReference type="InterPro" id="IPR002483">
    <property type="entry name" value="PWI_dom"/>
</dbReference>
<gene>
    <name evidence="12" type="ORF">DdX_12362</name>
</gene>
<dbReference type="Gene3D" id="3.30.70.330">
    <property type="match status" value="1"/>
</dbReference>
<evidence type="ECO:0000313" key="13">
    <source>
        <dbReference type="Proteomes" id="UP001201812"/>
    </source>
</evidence>
<keyword evidence="4 6" id="KW-0694">RNA-binding</keyword>
<dbReference type="EMBL" id="JAKKPZ010000040">
    <property type="protein sequence ID" value="KAI1707527.1"/>
    <property type="molecule type" value="Genomic_DNA"/>
</dbReference>
<dbReference type="Pfam" id="PF01480">
    <property type="entry name" value="PWI"/>
    <property type="match status" value="1"/>
</dbReference>